<reference evidence="1" key="1">
    <citation type="submission" date="2014-09" db="EMBL/GenBank/DDBJ databases">
        <authorList>
            <person name="Magalhaes I.L.F."/>
            <person name="Oliveira U."/>
            <person name="Santos F.R."/>
            <person name="Vidigal T.H.D.A."/>
            <person name="Brescovit A.D."/>
            <person name="Santos A.J."/>
        </authorList>
    </citation>
    <scope>NUCLEOTIDE SEQUENCE</scope>
    <source>
        <tissue evidence="1">Shoot tissue taken approximately 20 cm above the soil surface</tissue>
    </source>
</reference>
<name>A0A0A9F3J3_ARUDO</name>
<evidence type="ECO:0000313" key="1">
    <source>
        <dbReference type="EMBL" id="JAE06912.1"/>
    </source>
</evidence>
<dbReference type="EMBL" id="GBRH01190984">
    <property type="protein sequence ID" value="JAE06912.1"/>
    <property type="molecule type" value="Transcribed_RNA"/>
</dbReference>
<accession>A0A0A9F3J3</accession>
<sequence length="19" mass="2306">MLERIPPAYPNQPSWKKLH</sequence>
<dbReference type="AlphaFoldDB" id="A0A0A9F3J3"/>
<reference evidence="1" key="2">
    <citation type="journal article" date="2015" name="Data Brief">
        <title>Shoot transcriptome of the giant reed, Arundo donax.</title>
        <authorList>
            <person name="Barrero R.A."/>
            <person name="Guerrero F.D."/>
            <person name="Moolhuijzen P."/>
            <person name="Goolsby J.A."/>
            <person name="Tidwell J."/>
            <person name="Bellgard S.E."/>
            <person name="Bellgard M.I."/>
        </authorList>
    </citation>
    <scope>NUCLEOTIDE SEQUENCE</scope>
    <source>
        <tissue evidence="1">Shoot tissue taken approximately 20 cm above the soil surface</tissue>
    </source>
</reference>
<protein>
    <submittedName>
        <fullName evidence="1">Uncharacterized protein</fullName>
    </submittedName>
</protein>
<proteinExistence type="predicted"/>
<organism evidence="1">
    <name type="scientific">Arundo donax</name>
    <name type="common">Giant reed</name>
    <name type="synonym">Donax arundinaceus</name>
    <dbReference type="NCBI Taxonomy" id="35708"/>
    <lineage>
        <taxon>Eukaryota</taxon>
        <taxon>Viridiplantae</taxon>
        <taxon>Streptophyta</taxon>
        <taxon>Embryophyta</taxon>
        <taxon>Tracheophyta</taxon>
        <taxon>Spermatophyta</taxon>
        <taxon>Magnoliopsida</taxon>
        <taxon>Liliopsida</taxon>
        <taxon>Poales</taxon>
        <taxon>Poaceae</taxon>
        <taxon>PACMAD clade</taxon>
        <taxon>Arundinoideae</taxon>
        <taxon>Arundineae</taxon>
        <taxon>Arundo</taxon>
    </lineage>
</organism>